<protein>
    <submittedName>
        <fullName evidence="1">Uncharacterized protein</fullName>
    </submittedName>
</protein>
<organism evidence="1">
    <name type="scientific">Triticum urartu</name>
    <name type="common">Red wild einkorn</name>
    <name type="synonym">Crithodium urartu</name>
    <dbReference type="NCBI Taxonomy" id="4572"/>
    <lineage>
        <taxon>Eukaryota</taxon>
        <taxon>Viridiplantae</taxon>
        <taxon>Streptophyta</taxon>
        <taxon>Embryophyta</taxon>
        <taxon>Tracheophyta</taxon>
        <taxon>Spermatophyta</taxon>
        <taxon>Magnoliopsida</taxon>
        <taxon>Liliopsida</taxon>
        <taxon>Poales</taxon>
        <taxon>Poaceae</taxon>
        <taxon>BOP clade</taxon>
        <taxon>Pooideae</taxon>
        <taxon>Triticodae</taxon>
        <taxon>Triticeae</taxon>
        <taxon>Triticinae</taxon>
        <taxon>Triticum</taxon>
    </lineage>
</organism>
<dbReference type="EMBL" id="KD130207">
    <property type="protein sequence ID" value="EMS58653.1"/>
    <property type="molecule type" value="Genomic_DNA"/>
</dbReference>
<name>M7Z665_TRIUA</name>
<reference evidence="1" key="1">
    <citation type="journal article" date="2013" name="Nature">
        <title>Draft genome of the wheat A-genome progenitor Triticum urartu.</title>
        <authorList>
            <person name="Ling H.Q."/>
            <person name="Zhao S."/>
            <person name="Liu D."/>
            <person name="Wang J."/>
            <person name="Sun H."/>
            <person name="Zhang C."/>
            <person name="Fan H."/>
            <person name="Li D."/>
            <person name="Dong L."/>
            <person name="Tao Y."/>
            <person name="Gao C."/>
            <person name="Wu H."/>
            <person name="Li Y."/>
            <person name="Cui Y."/>
            <person name="Guo X."/>
            <person name="Zheng S."/>
            <person name="Wang B."/>
            <person name="Yu K."/>
            <person name="Liang Q."/>
            <person name="Yang W."/>
            <person name="Lou X."/>
            <person name="Chen J."/>
            <person name="Feng M."/>
            <person name="Jian J."/>
            <person name="Zhang X."/>
            <person name="Luo G."/>
            <person name="Jiang Y."/>
            <person name="Liu J."/>
            <person name="Wang Z."/>
            <person name="Sha Y."/>
            <person name="Zhang B."/>
            <person name="Wu H."/>
            <person name="Tang D."/>
            <person name="Shen Q."/>
            <person name="Xue P."/>
            <person name="Zou S."/>
            <person name="Wang X."/>
            <person name="Liu X."/>
            <person name="Wang F."/>
            <person name="Yang Y."/>
            <person name="An X."/>
            <person name="Dong Z."/>
            <person name="Zhang K."/>
            <person name="Zhang X."/>
            <person name="Luo M.C."/>
            <person name="Dvorak J."/>
            <person name="Tong Y."/>
            <person name="Wang J."/>
            <person name="Yang H."/>
            <person name="Li Z."/>
            <person name="Wang D."/>
            <person name="Zhang A."/>
            <person name="Wang J."/>
        </authorList>
    </citation>
    <scope>NUCLEOTIDE SEQUENCE</scope>
</reference>
<sequence>MALRAPLPPARCQVPATPESPLQPPSFWETVWQVCKRVSWKHLGTLTLLSGCIAVGFFANKGDPRALLIVDVLDKANKAYKPSLEFAVLLIALFVSLSSR</sequence>
<gene>
    <name evidence="1" type="ORF">TRIUR3_33570</name>
</gene>
<proteinExistence type="predicted"/>
<accession>M7Z665</accession>
<evidence type="ECO:0000313" key="1">
    <source>
        <dbReference type="EMBL" id="EMS58653.1"/>
    </source>
</evidence>
<dbReference type="OMA" id="ANKAYKP"/>
<dbReference type="AlphaFoldDB" id="M7Z665"/>